<accession>A0A2H6KIZ6</accession>
<reference evidence="1 2" key="1">
    <citation type="journal article" date="2017" name="BMC Genomics">
        <title>Whole-genome assembly of Babesia ovata and comparative genomics between closely related pathogens.</title>
        <authorList>
            <person name="Yamagishi J."/>
            <person name="Asada M."/>
            <person name="Hakimi H."/>
            <person name="Tanaka T.Q."/>
            <person name="Sugimoto C."/>
            <person name="Kawazu S."/>
        </authorList>
    </citation>
    <scope>NUCLEOTIDE SEQUENCE [LARGE SCALE GENOMIC DNA]</scope>
    <source>
        <strain evidence="1 2">Miyake</strain>
    </source>
</reference>
<keyword evidence="2" id="KW-1185">Reference proteome</keyword>
<name>A0A2H6KIZ6_9APIC</name>
<evidence type="ECO:0000313" key="2">
    <source>
        <dbReference type="Proteomes" id="UP000236319"/>
    </source>
</evidence>
<proteinExistence type="predicted"/>
<evidence type="ECO:0000313" key="1">
    <source>
        <dbReference type="EMBL" id="GBE62956.1"/>
    </source>
</evidence>
<organism evidence="1 2">
    <name type="scientific">Babesia ovata</name>
    <dbReference type="NCBI Taxonomy" id="189622"/>
    <lineage>
        <taxon>Eukaryota</taxon>
        <taxon>Sar</taxon>
        <taxon>Alveolata</taxon>
        <taxon>Apicomplexa</taxon>
        <taxon>Aconoidasida</taxon>
        <taxon>Piroplasmida</taxon>
        <taxon>Babesiidae</taxon>
        <taxon>Babesia</taxon>
    </lineage>
</organism>
<dbReference type="RefSeq" id="XP_028869199.1">
    <property type="nucleotide sequence ID" value="XM_029013366.1"/>
</dbReference>
<dbReference type="Proteomes" id="UP000236319">
    <property type="component" value="Unassembled WGS sequence"/>
</dbReference>
<dbReference type="OrthoDB" id="366456at2759"/>
<gene>
    <name evidence="1" type="ORF">BOVATA_044490</name>
</gene>
<dbReference type="AlphaFoldDB" id="A0A2H6KIZ6"/>
<dbReference type="VEuPathDB" id="PiroplasmaDB:BOVATA_044490"/>
<protein>
    <submittedName>
        <fullName evidence="1">Uncharacterized protein</fullName>
    </submittedName>
</protein>
<dbReference type="GeneID" id="39876726"/>
<comment type="caution">
    <text evidence="1">The sequence shown here is derived from an EMBL/GenBank/DDBJ whole genome shotgun (WGS) entry which is preliminary data.</text>
</comment>
<dbReference type="EMBL" id="BDSA01000009">
    <property type="protein sequence ID" value="GBE62956.1"/>
    <property type="molecule type" value="Genomic_DNA"/>
</dbReference>
<sequence length="302" mass="33782">MIKTLLENSITNASQIGLLKEWKKEEIKKAAEQALAKKLAGIIPVATGSIQGDGSHITINLIDIVDFLIEQVVSYYKVSHYIPQKTRPPTTVYEMLQWVTGLKYNHVYDGVKNHIRTLFPKPDAYKEHPDYSLIPTDKLTFRATTEIKYDELTMHLAQFARNPEALKAIMGHGHSDGRYACEFNTNTDKLLYPSTGGACFDVLVDILNRLYHQLCFVYKQCHNGPDSSGWSDCYYGRGIGGSNWNCNSNQCPNQIGSQPCNQKCDQTGDQHPNCGVKSPLQSFLEDGLPGFLPHSITLLVAN</sequence>